<evidence type="ECO:0000256" key="1">
    <source>
        <dbReference type="SAM" id="MobiDB-lite"/>
    </source>
</evidence>
<reference evidence="3" key="1">
    <citation type="submission" date="2022-08" db="EMBL/GenBank/DDBJ databases">
        <authorList>
            <person name="Gutierrez-Valencia J."/>
        </authorList>
    </citation>
    <scope>NUCLEOTIDE SEQUENCE</scope>
</reference>
<evidence type="ECO:0000313" key="4">
    <source>
        <dbReference type="Proteomes" id="UP001154282"/>
    </source>
</evidence>
<dbReference type="EMBL" id="CAMGYJ010000003">
    <property type="protein sequence ID" value="CAI0392031.1"/>
    <property type="molecule type" value="Genomic_DNA"/>
</dbReference>
<keyword evidence="4" id="KW-1185">Reference proteome</keyword>
<feature type="region of interest" description="Disordered" evidence="1">
    <location>
        <begin position="468"/>
        <end position="487"/>
    </location>
</feature>
<feature type="compositionally biased region" description="Polar residues" evidence="1">
    <location>
        <begin position="167"/>
        <end position="193"/>
    </location>
</feature>
<comment type="caution">
    <text evidence="3">The sequence shown here is derived from an EMBL/GenBank/DDBJ whole genome shotgun (WGS) entry which is preliminary data.</text>
</comment>
<evidence type="ECO:0000313" key="3">
    <source>
        <dbReference type="EMBL" id="CAI0392031.1"/>
    </source>
</evidence>
<dbReference type="SUPFAM" id="SSF63748">
    <property type="entry name" value="Tudor/PWWP/MBT"/>
    <property type="match status" value="1"/>
</dbReference>
<dbReference type="PANTHER" id="PTHR33697:SF1">
    <property type="entry name" value="TUDOR_PWWP_MBT SUPERFAMILY PROTEIN"/>
    <property type="match status" value="1"/>
</dbReference>
<organism evidence="3 4">
    <name type="scientific">Linum tenue</name>
    <dbReference type="NCBI Taxonomy" id="586396"/>
    <lineage>
        <taxon>Eukaryota</taxon>
        <taxon>Viridiplantae</taxon>
        <taxon>Streptophyta</taxon>
        <taxon>Embryophyta</taxon>
        <taxon>Tracheophyta</taxon>
        <taxon>Spermatophyta</taxon>
        <taxon>Magnoliopsida</taxon>
        <taxon>eudicotyledons</taxon>
        <taxon>Gunneridae</taxon>
        <taxon>Pentapetalae</taxon>
        <taxon>rosids</taxon>
        <taxon>fabids</taxon>
        <taxon>Malpighiales</taxon>
        <taxon>Linaceae</taxon>
        <taxon>Linum</taxon>
    </lineage>
</organism>
<gene>
    <name evidence="3" type="ORF">LITE_LOCUS7377</name>
</gene>
<dbReference type="AlphaFoldDB" id="A0AAV0I3D2"/>
<feature type="region of interest" description="Disordered" evidence="1">
    <location>
        <begin position="646"/>
        <end position="678"/>
    </location>
</feature>
<name>A0AAV0I3D2_9ROSI</name>
<feature type="compositionally biased region" description="Basic residues" evidence="1">
    <location>
        <begin position="469"/>
        <end position="482"/>
    </location>
</feature>
<protein>
    <recommendedName>
        <fullName evidence="2">PWWP domain-containing protein</fullName>
    </recommendedName>
</protein>
<feature type="domain" description="PWWP" evidence="2">
    <location>
        <begin position="21"/>
        <end position="76"/>
    </location>
</feature>
<feature type="compositionally biased region" description="Basic residues" evidence="1">
    <location>
        <begin position="658"/>
        <end position="678"/>
    </location>
</feature>
<dbReference type="Proteomes" id="UP001154282">
    <property type="component" value="Unassembled WGS sequence"/>
</dbReference>
<accession>A0AAV0I3D2</accession>
<sequence length="735" mass="78872">MVSSASDELHNSNAKAIDASVGGLVWVRRRNGSWWPGRIMSMDEIAEGNLVSPRSGTPVKLLGRDDASVDWYNLEKSKRVKAFRCGEYDECIERARVAAANGNRKAVKYARREDAILHALEIENARLERDQLEVASASNNLEPARESASMSLSGKVDENVIDEASDANDSGSGLVPDQSSDVDSAPELSQSGISFEEPNHVVDASKVSAGLVKRRRTPNDSEDDGTEGTKRMRGLEDLGMGIADSNVGNGNPVNANSKVYCPSLKRKRSQVANVHEFLKKRNRRRPLTKVLESTVMVSVPISCDQVPSTSGSPIEGLSDSKVSGLESNESKKGPFAGNNNNSDSTVVSCENGAVSLSPPGHAACDDSLTAKVAKENDKIGAAGLAEDGSSDQLHDVPFAGVDKLTTGLSPTLASSSSRIHLVGVSGGQSSPTCLAETAPLQNESGPTTSAAANNINNQRIEEGTSKWQLKGKRNSRHTKRGKQTSSRKYMDLDEATPAHYPVVMDHLEGLNQTSQDASLGFVAKDELDGFQDWNRSIALPPQRSLPYRQSRFMLNSRYESADFPIRKVLGDEKLYEVKLEVKSNYRPQHVPLVSLMSKFNGKAIIGHPLTVEVLGDGACDHMVGSTTTGSSVAATTSAAISEAPELGRKNSCGSGGRRGGKRISRKRRLKRKGSKLRKSGLLSKKIRKLSSLTGKKMEGREAALVEKANGAVIACIPLKLVFSRINEALNGSAAS</sequence>
<dbReference type="Gene3D" id="2.30.30.140">
    <property type="match status" value="1"/>
</dbReference>
<dbReference type="CDD" id="cd05162">
    <property type="entry name" value="PWWP"/>
    <property type="match status" value="1"/>
</dbReference>
<dbReference type="InterPro" id="IPR044679">
    <property type="entry name" value="PWWP2-like"/>
</dbReference>
<feature type="region of interest" description="Disordered" evidence="1">
    <location>
        <begin position="164"/>
        <end position="232"/>
    </location>
</feature>
<dbReference type="Pfam" id="PF00855">
    <property type="entry name" value="PWWP"/>
    <property type="match status" value="1"/>
</dbReference>
<feature type="region of interest" description="Disordered" evidence="1">
    <location>
        <begin position="304"/>
        <end position="343"/>
    </location>
</feature>
<dbReference type="PANTHER" id="PTHR33697">
    <property type="entry name" value="T17B22.17 PROTEIN-RELATED"/>
    <property type="match status" value="1"/>
</dbReference>
<dbReference type="InterPro" id="IPR000313">
    <property type="entry name" value="PWWP_dom"/>
</dbReference>
<dbReference type="PROSITE" id="PS50812">
    <property type="entry name" value="PWWP"/>
    <property type="match status" value="1"/>
</dbReference>
<evidence type="ECO:0000259" key="2">
    <source>
        <dbReference type="PROSITE" id="PS50812"/>
    </source>
</evidence>
<proteinExistence type="predicted"/>